<dbReference type="EMBL" id="CP033367">
    <property type="protein sequence ID" value="QKD05521.1"/>
    <property type="molecule type" value="Genomic_DNA"/>
</dbReference>
<dbReference type="Proteomes" id="UP000503017">
    <property type="component" value="Chromosome"/>
</dbReference>
<sequence length="135" mass="14642">MLSISSIFSPGVSARAGDFERFDIPPDPNGAIEFHTPSDKIACGYAEKDTDSGLPEISCDRLAPVYLRFTLSAKGRATILRDVGDQWCCGGYNELPYGREWRSGPFTCDSTASGLTCESKEGHGFFISKAKVSAY</sequence>
<organism evidence="1 2">
    <name type="scientific">Mesorhizobium loti R88b</name>
    <dbReference type="NCBI Taxonomy" id="935548"/>
    <lineage>
        <taxon>Bacteria</taxon>
        <taxon>Pseudomonadati</taxon>
        <taxon>Pseudomonadota</taxon>
        <taxon>Alphaproteobacteria</taxon>
        <taxon>Hyphomicrobiales</taxon>
        <taxon>Phyllobacteriaceae</taxon>
        <taxon>Mesorhizobium</taxon>
    </lineage>
</organism>
<dbReference type="AlphaFoldDB" id="A0A6M7X228"/>
<name>A0A6M7X228_RHILI</name>
<gene>
    <name evidence="1" type="ORF">EB235_31885</name>
</gene>
<evidence type="ECO:0000313" key="2">
    <source>
        <dbReference type="Proteomes" id="UP000503017"/>
    </source>
</evidence>
<proteinExistence type="predicted"/>
<protein>
    <submittedName>
        <fullName evidence="1">Uncharacterized protein</fullName>
    </submittedName>
</protein>
<accession>A0A6M7X228</accession>
<evidence type="ECO:0000313" key="1">
    <source>
        <dbReference type="EMBL" id="QKD05521.1"/>
    </source>
</evidence>
<reference evidence="1 2" key="1">
    <citation type="submission" date="2018-10" db="EMBL/GenBank/DDBJ databases">
        <authorList>
            <person name="Perry B.J."/>
            <person name="Sullivan J.T."/>
            <person name="Murphy R.J.T."/>
            <person name="Ramsay J.P."/>
            <person name="Ronson C.W."/>
        </authorList>
    </citation>
    <scope>NUCLEOTIDE SEQUENCE [LARGE SCALE GENOMIC DNA]</scope>
    <source>
        <strain evidence="1 2">R88b</strain>
    </source>
</reference>